<dbReference type="Proteomes" id="UP000199058">
    <property type="component" value="Unassembled WGS sequence"/>
</dbReference>
<sequence length="474" mass="53375">MHIEFLGAAQEVTGSCHLVEIGRSRVLLDCGLVQGGGKAKDGEENAADFPFDPASIDAVVLSHSHLDHCGRIPLLVKQGFKGKIYTQRACQEMCRVMYMDAAHINERDAFTQNRKRERKHLPPIEPLFTKEDAEKALRHFRGMDYESSLQVAEGVTATLFDAGHILGSSIVQLDVDDGQGHQRRILFTGDLGHAGAPILRNPTFLHQADVVLMESTYGGRCHRSWEESFQEMAEVLKKAREGGGNLLIPAFAVGRTQELLYLFAKHYKEWEMHNWQIFLDSPMAIEATEVYSHHSDLYDAETRKLWQKHQYKNLLPNLTITRSPEESMEINKHKEGAIIIAGSGMCEGGRIRHHLKNHVWRESTHLVFVGFQARNTLGRRLIEGVKTIKLWGEEIEVAAKIHTINGFSAHADQQGLIEWYRQLEDSPPLLLVHGEEEAQQALIEAIKPWTQARAPEAGDRLDLLDPFAPLSKGS</sequence>
<keyword evidence="5" id="KW-1185">Reference proteome</keyword>
<dbReference type="GO" id="GO:0004521">
    <property type="term" value="F:RNA endonuclease activity"/>
    <property type="evidence" value="ECO:0007669"/>
    <property type="project" value="TreeGrafter"/>
</dbReference>
<gene>
    <name evidence="4" type="ORF">SAMN05660443_1017</name>
</gene>
<evidence type="ECO:0000256" key="1">
    <source>
        <dbReference type="ARBA" id="ARBA00022801"/>
    </source>
</evidence>
<dbReference type="STRING" id="1122252.SAMN05660443_1017"/>
<dbReference type="AlphaFoldDB" id="A0A1I1FHC6"/>
<proteinExistence type="predicted"/>
<dbReference type="InterPro" id="IPR050698">
    <property type="entry name" value="MBL"/>
</dbReference>
<evidence type="ECO:0000313" key="5">
    <source>
        <dbReference type="Proteomes" id="UP000199058"/>
    </source>
</evidence>
<dbReference type="InterPro" id="IPR036866">
    <property type="entry name" value="RibonucZ/Hydroxyglut_hydro"/>
</dbReference>
<dbReference type="Pfam" id="PF07521">
    <property type="entry name" value="RMMBL"/>
    <property type="match status" value="1"/>
</dbReference>
<dbReference type="InterPro" id="IPR011108">
    <property type="entry name" value="RMMBL"/>
</dbReference>
<dbReference type="SUPFAM" id="SSF56281">
    <property type="entry name" value="Metallo-hydrolase/oxidoreductase"/>
    <property type="match status" value="1"/>
</dbReference>
<dbReference type="GO" id="GO:0016787">
    <property type="term" value="F:hydrolase activity"/>
    <property type="evidence" value="ECO:0007669"/>
    <property type="project" value="UniProtKB-KW"/>
</dbReference>
<organism evidence="4 5">
    <name type="scientific">Marinospirillum celere</name>
    <dbReference type="NCBI Taxonomy" id="1122252"/>
    <lineage>
        <taxon>Bacteria</taxon>
        <taxon>Pseudomonadati</taxon>
        <taxon>Pseudomonadota</taxon>
        <taxon>Gammaproteobacteria</taxon>
        <taxon>Oceanospirillales</taxon>
        <taxon>Oceanospirillaceae</taxon>
        <taxon>Marinospirillum</taxon>
    </lineage>
</organism>
<dbReference type="Pfam" id="PF10996">
    <property type="entry name" value="Beta-Casp"/>
    <property type="match status" value="1"/>
</dbReference>
<evidence type="ECO:0000313" key="4">
    <source>
        <dbReference type="EMBL" id="SFB98807.1"/>
    </source>
</evidence>
<dbReference type="PANTHER" id="PTHR11203">
    <property type="entry name" value="CLEAVAGE AND POLYADENYLATION SPECIFICITY FACTOR FAMILY MEMBER"/>
    <property type="match status" value="1"/>
</dbReference>
<evidence type="ECO:0000259" key="3">
    <source>
        <dbReference type="SMART" id="SM01027"/>
    </source>
</evidence>
<dbReference type="OrthoDB" id="9803916at2"/>
<dbReference type="Gene3D" id="3.60.15.10">
    <property type="entry name" value="Ribonuclease Z/Hydroxyacylglutathione hydrolase-like"/>
    <property type="match status" value="1"/>
</dbReference>
<dbReference type="Gene3D" id="3.40.50.10890">
    <property type="match status" value="1"/>
</dbReference>
<feature type="domain" description="Beta-Casp" evidence="3">
    <location>
        <begin position="256"/>
        <end position="381"/>
    </location>
</feature>
<protein>
    <submittedName>
        <fullName evidence="4">Metallo-beta-lactamase family protein</fullName>
    </submittedName>
</protein>
<dbReference type="Pfam" id="PF00753">
    <property type="entry name" value="Lactamase_B"/>
    <property type="match status" value="1"/>
</dbReference>
<accession>A0A1I1FHC6</accession>
<name>A0A1I1FHC6_9GAMM</name>
<dbReference type="InterPro" id="IPR022712">
    <property type="entry name" value="Beta_Casp"/>
</dbReference>
<keyword evidence="1" id="KW-0378">Hydrolase</keyword>
<dbReference type="SMART" id="SM00849">
    <property type="entry name" value="Lactamase_B"/>
    <property type="match status" value="1"/>
</dbReference>
<dbReference type="RefSeq" id="WP_091960172.1">
    <property type="nucleotide sequence ID" value="NZ_FOLH01000002.1"/>
</dbReference>
<dbReference type="EMBL" id="FOLH01000002">
    <property type="protein sequence ID" value="SFB98807.1"/>
    <property type="molecule type" value="Genomic_DNA"/>
</dbReference>
<dbReference type="CDD" id="cd16295">
    <property type="entry name" value="TTHA0252-CPSF-like_MBL-fold"/>
    <property type="match status" value="1"/>
</dbReference>
<dbReference type="PANTHER" id="PTHR11203:SF37">
    <property type="entry name" value="INTEGRATOR COMPLEX SUBUNIT 11"/>
    <property type="match status" value="1"/>
</dbReference>
<dbReference type="InterPro" id="IPR001279">
    <property type="entry name" value="Metallo-B-lactamas"/>
</dbReference>
<dbReference type="SMART" id="SM01027">
    <property type="entry name" value="Beta-Casp"/>
    <property type="match status" value="1"/>
</dbReference>
<reference evidence="4 5" key="1">
    <citation type="submission" date="2016-10" db="EMBL/GenBank/DDBJ databases">
        <authorList>
            <person name="de Groot N.N."/>
        </authorList>
    </citation>
    <scope>NUCLEOTIDE SEQUENCE [LARGE SCALE GENOMIC DNA]</scope>
    <source>
        <strain evidence="4 5">DSM 18438</strain>
    </source>
</reference>
<evidence type="ECO:0000259" key="2">
    <source>
        <dbReference type="SMART" id="SM00849"/>
    </source>
</evidence>
<feature type="domain" description="Metallo-beta-lactamase" evidence="2">
    <location>
        <begin position="13"/>
        <end position="240"/>
    </location>
</feature>